<dbReference type="Proteomes" id="UP001253545">
    <property type="component" value="Unassembled WGS sequence"/>
</dbReference>
<dbReference type="Gene3D" id="3.40.50.1820">
    <property type="entry name" value="alpha/beta hydrolase"/>
    <property type="match status" value="1"/>
</dbReference>
<accession>A0ABU2ZQR7</accession>
<comment type="caution">
    <text evidence="3">The sequence shown here is derived from an EMBL/GenBank/DDBJ whole genome shotgun (WGS) entry which is preliminary data.</text>
</comment>
<dbReference type="SUPFAM" id="SSF53474">
    <property type="entry name" value="alpha/beta-Hydrolases"/>
    <property type="match status" value="1"/>
</dbReference>
<evidence type="ECO:0000313" key="4">
    <source>
        <dbReference type="Proteomes" id="UP001253545"/>
    </source>
</evidence>
<dbReference type="InterPro" id="IPR000073">
    <property type="entry name" value="AB_hydrolase_1"/>
</dbReference>
<protein>
    <submittedName>
        <fullName evidence="3">Alpha/beta fold hydrolase</fullName>
    </submittedName>
</protein>
<evidence type="ECO:0000256" key="1">
    <source>
        <dbReference type="ARBA" id="ARBA00022801"/>
    </source>
</evidence>
<dbReference type="PANTHER" id="PTHR46118">
    <property type="entry name" value="PROTEIN ABHD11"/>
    <property type="match status" value="1"/>
</dbReference>
<evidence type="ECO:0000313" key="3">
    <source>
        <dbReference type="EMBL" id="MDT0594383.1"/>
    </source>
</evidence>
<dbReference type="GO" id="GO:0016787">
    <property type="term" value="F:hydrolase activity"/>
    <property type="evidence" value="ECO:0007669"/>
    <property type="project" value="UniProtKB-KW"/>
</dbReference>
<dbReference type="RefSeq" id="WP_311367858.1">
    <property type="nucleotide sequence ID" value="NZ_JAVRHX010000001.1"/>
</dbReference>
<sequence>MSQILHYKSYGAIDKPCVVLIHGLFGSSDNLSVIRRALENDYFVINIDLPDHGESPWSDAFSFKRSAQQLASTLQHIGISSASFVAHSLGGKVAMTLCHMQAQLINHLIILDMAPVAYEPRHHNVISGLTNVDLATVQSRKDAQLQLSEHVKDVGTAAFLLKSLYNDDGIWKWRFNLKMLVRDYPILSKWDLTDELVFTGKVLFIKGQHSDYITSQHQAIIKQQFPNATAKIINAGHWLHAEKRTIVNTLITKYLNGY</sequence>
<keyword evidence="4" id="KW-1185">Reference proteome</keyword>
<dbReference type="PANTHER" id="PTHR46118:SF4">
    <property type="entry name" value="PROTEIN ABHD11"/>
    <property type="match status" value="1"/>
</dbReference>
<dbReference type="EMBL" id="JAVRHX010000001">
    <property type="protein sequence ID" value="MDT0594383.1"/>
    <property type="molecule type" value="Genomic_DNA"/>
</dbReference>
<reference evidence="3 4" key="1">
    <citation type="submission" date="2023-09" db="EMBL/GenBank/DDBJ databases">
        <authorList>
            <person name="Rey-Velasco X."/>
        </authorList>
    </citation>
    <scope>NUCLEOTIDE SEQUENCE [LARGE SCALE GENOMIC DNA]</scope>
    <source>
        <strain evidence="3 4">P117</strain>
    </source>
</reference>
<name>A0ABU2ZQR7_9ALTE</name>
<dbReference type="InterPro" id="IPR029058">
    <property type="entry name" value="AB_hydrolase_fold"/>
</dbReference>
<gene>
    <name evidence="3" type="ORF">RM552_05970</name>
</gene>
<feature type="domain" description="AB hydrolase-1" evidence="2">
    <location>
        <begin position="16"/>
        <end position="113"/>
    </location>
</feature>
<proteinExistence type="predicted"/>
<organism evidence="3 4">
    <name type="scientific">Glaciecola petra</name>
    <dbReference type="NCBI Taxonomy" id="3075602"/>
    <lineage>
        <taxon>Bacteria</taxon>
        <taxon>Pseudomonadati</taxon>
        <taxon>Pseudomonadota</taxon>
        <taxon>Gammaproteobacteria</taxon>
        <taxon>Alteromonadales</taxon>
        <taxon>Alteromonadaceae</taxon>
        <taxon>Glaciecola</taxon>
    </lineage>
</organism>
<keyword evidence="1 3" id="KW-0378">Hydrolase</keyword>
<dbReference type="Pfam" id="PF00561">
    <property type="entry name" value="Abhydrolase_1"/>
    <property type="match status" value="1"/>
</dbReference>
<evidence type="ECO:0000259" key="2">
    <source>
        <dbReference type="Pfam" id="PF00561"/>
    </source>
</evidence>